<evidence type="ECO:0000313" key="1">
    <source>
        <dbReference type="EMBL" id="XDJ58171.1"/>
    </source>
</evidence>
<gene>
    <name evidence="1" type="ORF">ABRY90_13055</name>
    <name evidence="2" type="ORF">ABRZ10_07210</name>
</gene>
<accession>A0AB39FBJ0</accession>
<protein>
    <recommendedName>
        <fullName evidence="3">DUF551 domain-containing protein</fullName>
    </recommendedName>
</protein>
<reference evidence="2" key="1">
    <citation type="submission" date="2024-05" db="EMBL/GenBank/DDBJ databases">
        <authorList>
            <person name="Luo Y.-C."/>
            <person name="Nicholds J."/>
            <person name="Mortimer T."/>
            <person name="Maboni G."/>
        </authorList>
    </citation>
    <scope>NUCLEOTIDE SEQUENCE</scope>
    <source>
        <strain evidence="2">143769</strain>
        <strain evidence="1">148131</strain>
    </source>
</reference>
<dbReference type="EMBL" id="CP158258">
    <property type="protein sequence ID" value="XDJ58171.1"/>
    <property type="molecule type" value="Genomic_DNA"/>
</dbReference>
<dbReference type="AlphaFoldDB" id="A0AB39FBJ0"/>
<organism evidence="2">
    <name type="scientific">Castellaniella ginsengisoli</name>
    <dbReference type="NCBI Taxonomy" id="546114"/>
    <lineage>
        <taxon>Bacteria</taxon>
        <taxon>Pseudomonadati</taxon>
        <taxon>Pseudomonadota</taxon>
        <taxon>Betaproteobacteria</taxon>
        <taxon>Burkholderiales</taxon>
        <taxon>Alcaligenaceae</taxon>
        <taxon>Castellaniella</taxon>
    </lineage>
</organism>
<dbReference type="RefSeq" id="WP_368648008.1">
    <property type="nucleotide sequence ID" value="NZ_CP158258.1"/>
</dbReference>
<evidence type="ECO:0008006" key="3">
    <source>
        <dbReference type="Google" id="ProtNLM"/>
    </source>
</evidence>
<proteinExistence type="predicted"/>
<evidence type="ECO:0000313" key="2">
    <source>
        <dbReference type="EMBL" id="XDJ75989.1"/>
    </source>
</evidence>
<sequence length="152" mass="16980">MTINTQKLREAAANAKSLTAEDLIGFRLTATAHITGLARVIESCCDHIDAQAAEIARLREAQAWQPIETAPRDGRTLLLGRRNSLGNWRTMRGQWMSAEYIAEYWEDPDEVEPGWFETAVEAEDPPNCWLIEPTHWMPLPAAPGALSGKSHE</sequence>
<dbReference type="EMBL" id="CP158265">
    <property type="protein sequence ID" value="XDJ75989.1"/>
    <property type="molecule type" value="Genomic_DNA"/>
</dbReference>
<name>A0AB39FBJ0_9BURK</name>